<evidence type="ECO:0000256" key="9">
    <source>
        <dbReference type="SAM" id="Phobius"/>
    </source>
</evidence>
<feature type="transmembrane region" description="Helical" evidence="9">
    <location>
        <begin position="6"/>
        <end position="24"/>
    </location>
</feature>
<feature type="domain" description="NADH:ubiquinone oxidoreductase chain 4 N-terminal" evidence="11">
    <location>
        <begin position="76"/>
        <end position="133"/>
    </location>
</feature>
<dbReference type="EMBL" id="VFOK01000001">
    <property type="protein sequence ID" value="TQL32075.1"/>
    <property type="molecule type" value="Genomic_DNA"/>
</dbReference>
<feature type="domain" description="NADH:quinone oxidoreductase/Mrp antiporter transmembrane" evidence="10">
    <location>
        <begin position="138"/>
        <end position="429"/>
    </location>
</feature>
<gene>
    <name evidence="12" type="ORF">FB554_0190</name>
</gene>
<keyword evidence="7 9" id="KW-0472">Membrane</keyword>
<comment type="caution">
    <text evidence="12">The sequence shown here is derived from an EMBL/GenBank/DDBJ whole genome shotgun (WGS) entry which is preliminary data.</text>
</comment>
<feature type="transmembrane region" description="Helical" evidence="9">
    <location>
        <begin position="419"/>
        <end position="438"/>
    </location>
</feature>
<organism evidence="12 13">
    <name type="scientific">Barrientosiimonas humi</name>
    <dbReference type="NCBI Taxonomy" id="999931"/>
    <lineage>
        <taxon>Bacteria</taxon>
        <taxon>Bacillati</taxon>
        <taxon>Actinomycetota</taxon>
        <taxon>Actinomycetes</taxon>
        <taxon>Micrococcales</taxon>
        <taxon>Dermacoccaceae</taxon>
        <taxon>Barrientosiimonas</taxon>
    </lineage>
</organism>
<protein>
    <submittedName>
        <fullName evidence="12">NADH-quinone oxidoreductase subunit M</fullName>
    </submittedName>
</protein>
<evidence type="ECO:0000256" key="8">
    <source>
        <dbReference type="RuleBase" id="RU000320"/>
    </source>
</evidence>
<evidence type="ECO:0000259" key="10">
    <source>
        <dbReference type="Pfam" id="PF00361"/>
    </source>
</evidence>
<dbReference type="InterPro" id="IPR001750">
    <property type="entry name" value="ND/Mrp_TM"/>
</dbReference>
<accession>A0A542X8C4</accession>
<dbReference type="PANTHER" id="PTHR43507">
    <property type="entry name" value="NADH-UBIQUINONE OXIDOREDUCTASE CHAIN 4"/>
    <property type="match status" value="1"/>
</dbReference>
<evidence type="ECO:0000313" key="12">
    <source>
        <dbReference type="EMBL" id="TQL32075.1"/>
    </source>
</evidence>
<evidence type="ECO:0000313" key="13">
    <source>
        <dbReference type="Proteomes" id="UP000318336"/>
    </source>
</evidence>
<sequence length="517" mass="55346">MSSSFPWLTVLGVVPLVGALLILVLPRRSAALARPIALATSLVALLVGVGAATQFDWGGGEGQFQLTETHAWIPQFGVSYALGVDGIALALILMSLILVPICLLAAWDDVAPDDGRRLQTYMALMLVLETFMIGVFAARDVFLFYVFFEAMLIPVYFLIGMFGGARRQYAAVKFLLFSLAGGLIMLVAVIGLYLQGPRGGDGFLVESLTGLDLGTGVERWLFLGFFIAFAVKAPMWPVHTWLPDAASASRPATATLLVGVLDKVGTYGMIRFCLQLFPEASQWATPVVITLAVISIIYGAIVAIGQDDMMRLIAYTSVSHFGFIVLGIFALTTTAGIGSNLYMINHGFTTAALFLFAGMLIKRRGSSRISDFGGWQRVTPVLAGVFFVAGLSGLALPGLNSFVSEFLVMVGTFGKYKVATIIAVVGVVLAALYILLMYQRVMTGPKPDDPEIDGRPVRDLNVREKLVAAPLIALFLILGFFPKPALDLLRPAVTTTLQHVGVTDPAPTQGVAEGSNP</sequence>
<dbReference type="Proteomes" id="UP000318336">
    <property type="component" value="Unassembled WGS sequence"/>
</dbReference>
<feature type="transmembrane region" description="Helical" evidence="9">
    <location>
        <begin position="36"/>
        <end position="55"/>
    </location>
</feature>
<dbReference type="GO" id="GO:0015990">
    <property type="term" value="P:electron transport coupled proton transport"/>
    <property type="evidence" value="ECO:0007669"/>
    <property type="project" value="TreeGrafter"/>
</dbReference>
<proteinExistence type="inferred from homology"/>
<feature type="transmembrane region" description="Helical" evidence="9">
    <location>
        <begin position="118"/>
        <end position="136"/>
    </location>
</feature>
<keyword evidence="6" id="KW-0520">NAD</keyword>
<feature type="transmembrane region" description="Helical" evidence="9">
    <location>
        <begin position="343"/>
        <end position="361"/>
    </location>
</feature>
<evidence type="ECO:0000256" key="7">
    <source>
        <dbReference type="ARBA" id="ARBA00023136"/>
    </source>
</evidence>
<evidence type="ECO:0000259" key="11">
    <source>
        <dbReference type="Pfam" id="PF01059"/>
    </source>
</evidence>
<feature type="transmembrane region" description="Helical" evidence="9">
    <location>
        <begin position="142"/>
        <end position="162"/>
    </location>
</feature>
<dbReference type="OrthoDB" id="9768329at2"/>
<comment type="subcellular location">
    <subcellularLocation>
        <location evidence="1">Endomembrane system</location>
        <topology evidence="1">Multi-pass membrane protein</topology>
    </subcellularLocation>
    <subcellularLocation>
        <location evidence="8">Membrane</location>
        <topology evidence="8">Multi-pass membrane protein</topology>
    </subcellularLocation>
</comment>
<feature type="transmembrane region" description="Helical" evidence="9">
    <location>
        <begin position="283"/>
        <end position="305"/>
    </location>
</feature>
<dbReference type="InterPro" id="IPR000260">
    <property type="entry name" value="NADH4_N"/>
</dbReference>
<evidence type="ECO:0000256" key="4">
    <source>
        <dbReference type="ARBA" id="ARBA00022967"/>
    </source>
</evidence>
<feature type="transmembrane region" description="Helical" evidence="9">
    <location>
        <begin position="174"/>
        <end position="194"/>
    </location>
</feature>
<feature type="transmembrane region" description="Helical" evidence="9">
    <location>
        <begin position="254"/>
        <end position="277"/>
    </location>
</feature>
<dbReference type="Pfam" id="PF00361">
    <property type="entry name" value="Proton_antipo_M"/>
    <property type="match status" value="1"/>
</dbReference>
<evidence type="ECO:0000256" key="2">
    <source>
        <dbReference type="ARBA" id="ARBA00009025"/>
    </source>
</evidence>
<dbReference type="GO" id="GO:0042773">
    <property type="term" value="P:ATP synthesis coupled electron transport"/>
    <property type="evidence" value="ECO:0007669"/>
    <property type="project" value="InterPro"/>
</dbReference>
<dbReference type="AlphaFoldDB" id="A0A542X8C4"/>
<dbReference type="NCBIfam" id="NF004500">
    <property type="entry name" value="PRK05846.1-4"/>
    <property type="match status" value="1"/>
</dbReference>
<dbReference type="GO" id="GO:0008137">
    <property type="term" value="F:NADH dehydrogenase (ubiquinone) activity"/>
    <property type="evidence" value="ECO:0007669"/>
    <property type="project" value="InterPro"/>
</dbReference>
<feature type="transmembrane region" description="Helical" evidence="9">
    <location>
        <begin position="312"/>
        <end position="331"/>
    </location>
</feature>
<comment type="similarity">
    <text evidence="2">Belongs to the complex I subunit 4 family.</text>
</comment>
<feature type="transmembrane region" description="Helical" evidence="9">
    <location>
        <begin position="465"/>
        <end position="481"/>
    </location>
</feature>
<name>A0A542X8C4_9MICO</name>
<dbReference type="GO" id="GO:0012505">
    <property type="term" value="C:endomembrane system"/>
    <property type="evidence" value="ECO:0007669"/>
    <property type="project" value="UniProtKB-SubCell"/>
</dbReference>
<dbReference type="Pfam" id="PF01059">
    <property type="entry name" value="Oxidored_q5_N"/>
    <property type="match status" value="1"/>
</dbReference>
<evidence type="ECO:0000256" key="6">
    <source>
        <dbReference type="ARBA" id="ARBA00023027"/>
    </source>
</evidence>
<dbReference type="GO" id="GO:0003954">
    <property type="term" value="F:NADH dehydrogenase activity"/>
    <property type="evidence" value="ECO:0007669"/>
    <property type="project" value="TreeGrafter"/>
</dbReference>
<evidence type="ECO:0000256" key="5">
    <source>
        <dbReference type="ARBA" id="ARBA00022989"/>
    </source>
</evidence>
<dbReference type="RefSeq" id="WP_142004223.1">
    <property type="nucleotide sequence ID" value="NZ_CAJTBP010000001.1"/>
</dbReference>
<dbReference type="GO" id="GO:0048039">
    <property type="term" value="F:ubiquinone binding"/>
    <property type="evidence" value="ECO:0007669"/>
    <property type="project" value="TreeGrafter"/>
</dbReference>
<feature type="transmembrane region" description="Helical" evidence="9">
    <location>
        <begin position="86"/>
        <end position="106"/>
    </location>
</feature>
<dbReference type="InterPro" id="IPR010227">
    <property type="entry name" value="NADH_Q_OxRdtase_chainM/4"/>
</dbReference>
<keyword evidence="13" id="KW-1185">Reference proteome</keyword>
<evidence type="ECO:0000256" key="3">
    <source>
        <dbReference type="ARBA" id="ARBA00022692"/>
    </source>
</evidence>
<feature type="transmembrane region" description="Helical" evidence="9">
    <location>
        <begin position="381"/>
        <end position="399"/>
    </location>
</feature>
<keyword evidence="4" id="KW-1278">Translocase</keyword>
<keyword evidence="5 9" id="KW-1133">Transmembrane helix</keyword>
<keyword evidence="3 8" id="KW-0812">Transmembrane</keyword>
<evidence type="ECO:0000256" key="1">
    <source>
        <dbReference type="ARBA" id="ARBA00004127"/>
    </source>
</evidence>
<dbReference type="InterPro" id="IPR003918">
    <property type="entry name" value="NADH_UbQ_OxRdtase"/>
</dbReference>
<reference evidence="12 13" key="1">
    <citation type="submission" date="2019-06" db="EMBL/GenBank/DDBJ databases">
        <title>Sequencing the genomes of 1000 actinobacteria strains.</title>
        <authorList>
            <person name="Klenk H.-P."/>
        </authorList>
    </citation>
    <scope>NUCLEOTIDE SEQUENCE [LARGE SCALE GENOMIC DNA]</scope>
    <source>
        <strain evidence="12 13">DSM 24617</strain>
    </source>
</reference>
<dbReference type="GO" id="GO:0016020">
    <property type="term" value="C:membrane"/>
    <property type="evidence" value="ECO:0007669"/>
    <property type="project" value="UniProtKB-SubCell"/>
</dbReference>
<dbReference type="PANTHER" id="PTHR43507:SF1">
    <property type="entry name" value="NADH-UBIQUINONE OXIDOREDUCTASE CHAIN 4"/>
    <property type="match status" value="1"/>
</dbReference>
<dbReference type="NCBIfam" id="TIGR01972">
    <property type="entry name" value="NDH_I_M"/>
    <property type="match status" value="1"/>
</dbReference>
<dbReference type="PRINTS" id="PR01437">
    <property type="entry name" value="NUOXDRDTASE4"/>
</dbReference>
<feature type="transmembrane region" description="Helical" evidence="9">
    <location>
        <begin position="220"/>
        <end position="242"/>
    </location>
</feature>